<dbReference type="PANTHER" id="PTHR11645">
    <property type="entry name" value="PYRROLINE-5-CARBOXYLATE REDUCTASE"/>
    <property type="match status" value="1"/>
</dbReference>
<evidence type="ECO:0000256" key="8">
    <source>
        <dbReference type="RuleBase" id="RU003903"/>
    </source>
</evidence>
<name>A0A7K1UEU3_9MICC</name>
<dbReference type="Pfam" id="PF14748">
    <property type="entry name" value="P5CR_dimer"/>
    <property type="match status" value="1"/>
</dbReference>
<evidence type="ECO:0000256" key="2">
    <source>
        <dbReference type="ARBA" id="ARBA00022857"/>
    </source>
</evidence>
<dbReference type="Pfam" id="PF03807">
    <property type="entry name" value="F420_oxidored"/>
    <property type="match status" value="1"/>
</dbReference>
<dbReference type="GO" id="GO:0004735">
    <property type="term" value="F:pyrroline-5-carboxylate reductase activity"/>
    <property type="evidence" value="ECO:0007669"/>
    <property type="project" value="UniProtKB-UniRule"/>
</dbReference>
<feature type="domain" description="Pyrroline-5-carboxylate reductase dimerisation" evidence="10">
    <location>
        <begin position="168"/>
        <end position="273"/>
    </location>
</feature>
<keyword evidence="5 8" id="KW-0028">Amino-acid biosynthesis</keyword>
<evidence type="ECO:0000259" key="10">
    <source>
        <dbReference type="Pfam" id="PF14748"/>
    </source>
</evidence>
<accession>A0A7K1UEU3</accession>
<dbReference type="InterPro" id="IPR000304">
    <property type="entry name" value="Pyrroline-COOH_reductase"/>
</dbReference>
<dbReference type="SUPFAM" id="SSF51735">
    <property type="entry name" value="NAD(P)-binding Rossmann-fold domains"/>
    <property type="match status" value="1"/>
</dbReference>
<keyword evidence="3 5" id="KW-0560">Oxidoreductase</keyword>
<dbReference type="InterPro" id="IPR053790">
    <property type="entry name" value="P5CR-like_CS"/>
</dbReference>
<comment type="pathway">
    <text evidence="5 8">Amino-acid biosynthesis; L-proline biosynthesis; L-proline from L-glutamate 5-semialdehyde: step 1/1.</text>
</comment>
<evidence type="ECO:0000256" key="4">
    <source>
        <dbReference type="ARBA" id="ARBA00058118"/>
    </source>
</evidence>
<comment type="catalytic activity">
    <reaction evidence="5">
        <text>L-proline + NAD(+) = (S)-1-pyrroline-5-carboxylate + NADH + 2 H(+)</text>
        <dbReference type="Rhea" id="RHEA:14105"/>
        <dbReference type="ChEBI" id="CHEBI:15378"/>
        <dbReference type="ChEBI" id="CHEBI:17388"/>
        <dbReference type="ChEBI" id="CHEBI:57540"/>
        <dbReference type="ChEBI" id="CHEBI:57945"/>
        <dbReference type="ChEBI" id="CHEBI:60039"/>
        <dbReference type="EC" id="1.5.1.2"/>
    </reaction>
</comment>
<dbReference type="FunFam" id="1.10.3730.10:FF:000001">
    <property type="entry name" value="Pyrroline-5-carboxylate reductase"/>
    <property type="match status" value="1"/>
</dbReference>
<keyword evidence="2 5" id="KW-0521">NADP</keyword>
<evidence type="ECO:0000256" key="3">
    <source>
        <dbReference type="ARBA" id="ARBA00023002"/>
    </source>
</evidence>
<sequence length="281" mass="28382">MTGPKIAMLGLGSMNGAILTGLLSSGVSPEQVVATSRSSESAQRRSQHYGVQVLAEENDDAANRTAAAQAEIVFLGVKPYQITDLCAGIKDALKPGAVVVSVAAAVTLEMMEAALAEGQPVIRTMPNTPLSVGAGVVGLSAGTHTSQQQVELVAELLGASGSVHVIPEEQIDALSAIAGSGPAYAFYLAEQMAAAGAELGLDPELAAGLAAETIYGAGKMLLENQGKADAAQLRRNVTSPNGTTEQAISTFDAADMGQTIRAGAAAAAARAAEITGQLRGQ</sequence>
<evidence type="ECO:0000256" key="1">
    <source>
        <dbReference type="ARBA" id="ARBA00005525"/>
    </source>
</evidence>
<comment type="catalytic activity">
    <reaction evidence="5 8">
        <text>L-proline + NADP(+) = (S)-1-pyrroline-5-carboxylate + NADPH + 2 H(+)</text>
        <dbReference type="Rhea" id="RHEA:14109"/>
        <dbReference type="ChEBI" id="CHEBI:15378"/>
        <dbReference type="ChEBI" id="CHEBI:17388"/>
        <dbReference type="ChEBI" id="CHEBI:57783"/>
        <dbReference type="ChEBI" id="CHEBI:58349"/>
        <dbReference type="ChEBI" id="CHEBI:60039"/>
        <dbReference type="EC" id="1.5.1.2"/>
    </reaction>
</comment>
<dbReference type="InterPro" id="IPR029036">
    <property type="entry name" value="P5CR_dimer"/>
</dbReference>
<organism evidence="11 12">
    <name type="scientific">Nesterenkonia alkaliphila</name>
    <dbReference type="NCBI Taxonomy" id="1463631"/>
    <lineage>
        <taxon>Bacteria</taxon>
        <taxon>Bacillati</taxon>
        <taxon>Actinomycetota</taxon>
        <taxon>Actinomycetes</taxon>
        <taxon>Micrococcales</taxon>
        <taxon>Micrococcaceae</taxon>
        <taxon>Nesterenkonia</taxon>
    </lineage>
</organism>
<dbReference type="PANTHER" id="PTHR11645:SF0">
    <property type="entry name" value="PYRROLINE-5-CARBOXYLATE REDUCTASE 3"/>
    <property type="match status" value="1"/>
</dbReference>
<dbReference type="AlphaFoldDB" id="A0A7K1UEU3"/>
<dbReference type="EC" id="1.5.1.2" evidence="5 6"/>
<feature type="binding site" evidence="7">
    <location>
        <position position="63"/>
    </location>
    <ligand>
        <name>NADPH</name>
        <dbReference type="ChEBI" id="CHEBI:57783"/>
    </ligand>
</feature>
<dbReference type="UniPathway" id="UPA00098">
    <property type="reaction ID" value="UER00361"/>
</dbReference>
<proteinExistence type="inferred from homology"/>
<evidence type="ECO:0000256" key="6">
    <source>
        <dbReference type="NCBIfam" id="TIGR00112"/>
    </source>
</evidence>
<dbReference type="PIRSF" id="PIRSF000193">
    <property type="entry name" value="Pyrrol-5-carb_rd"/>
    <property type="match status" value="1"/>
</dbReference>
<dbReference type="GO" id="GO:0055129">
    <property type="term" value="P:L-proline biosynthetic process"/>
    <property type="evidence" value="ECO:0007669"/>
    <property type="project" value="UniProtKB-UniRule"/>
</dbReference>
<dbReference type="OrthoDB" id="9805754at2"/>
<comment type="function">
    <text evidence="4 5">Catalyzes the reduction of 1-pyrroline-5-carboxylate (PCA) to L-proline.</text>
</comment>
<dbReference type="EMBL" id="WRPM01000007">
    <property type="protein sequence ID" value="MVT24995.1"/>
    <property type="molecule type" value="Genomic_DNA"/>
</dbReference>
<comment type="subcellular location">
    <subcellularLocation>
        <location evidence="5">Cytoplasm</location>
    </subcellularLocation>
</comment>
<dbReference type="SUPFAM" id="SSF48179">
    <property type="entry name" value="6-phosphogluconate dehydrogenase C-terminal domain-like"/>
    <property type="match status" value="1"/>
</dbReference>
<dbReference type="Gene3D" id="3.40.50.720">
    <property type="entry name" value="NAD(P)-binding Rossmann-like Domain"/>
    <property type="match status" value="1"/>
</dbReference>
<keyword evidence="12" id="KW-1185">Reference proteome</keyword>
<evidence type="ECO:0000259" key="9">
    <source>
        <dbReference type="Pfam" id="PF03807"/>
    </source>
</evidence>
<protein>
    <recommendedName>
        <fullName evidence="5 6">Pyrroline-5-carboxylate reductase</fullName>
        <shortName evidence="5">P5C reductase</shortName>
        <shortName evidence="5">P5CR</shortName>
        <ecNumber evidence="5 6">1.5.1.2</ecNumber>
    </recommendedName>
    <alternativeName>
        <fullName evidence="5">PCA reductase</fullName>
    </alternativeName>
</protein>
<dbReference type="NCBIfam" id="TIGR00112">
    <property type="entry name" value="proC"/>
    <property type="match status" value="1"/>
</dbReference>
<dbReference type="Gene3D" id="1.10.3730.10">
    <property type="entry name" value="ProC C-terminal domain-like"/>
    <property type="match status" value="1"/>
</dbReference>
<dbReference type="PROSITE" id="PS00521">
    <property type="entry name" value="P5CR"/>
    <property type="match status" value="1"/>
</dbReference>
<gene>
    <name evidence="5" type="primary">proC</name>
    <name evidence="11" type="ORF">GNZ21_01215</name>
</gene>
<evidence type="ECO:0000256" key="7">
    <source>
        <dbReference type="PIRSR" id="PIRSR000193-1"/>
    </source>
</evidence>
<dbReference type="InterPro" id="IPR036291">
    <property type="entry name" value="NAD(P)-bd_dom_sf"/>
</dbReference>
<keyword evidence="5 8" id="KW-0641">Proline biosynthesis</keyword>
<dbReference type="Proteomes" id="UP000460157">
    <property type="component" value="Unassembled WGS sequence"/>
</dbReference>
<keyword evidence="5" id="KW-0963">Cytoplasm</keyword>
<dbReference type="InterPro" id="IPR028939">
    <property type="entry name" value="P5C_Rdtase_cat_N"/>
</dbReference>
<reference evidence="11 12" key="1">
    <citation type="submission" date="2019-12" db="EMBL/GenBank/DDBJ databases">
        <title>Nesterenkonia muleiensis sp. nov., a novel actinobacterium isolated from sap of Populus euphratica.</title>
        <authorList>
            <person name="Wang R."/>
        </authorList>
    </citation>
    <scope>NUCLEOTIDE SEQUENCE [LARGE SCALE GENOMIC DNA]</scope>
    <source>
        <strain evidence="11 12">F10</strain>
    </source>
</reference>
<evidence type="ECO:0000313" key="11">
    <source>
        <dbReference type="EMBL" id="MVT24995.1"/>
    </source>
</evidence>
<dbReference type="GO" id="GO:0005737">
    <property type="term" value="C:cytoplasm"/>
    <property type="evidence" value="ECO:0007669"/>
    <property type="project" value="UniProtKB-SubCell"/>
</dbReference>
<dbReference type="RefSeq" id="WP_157320594.1">
    <property type="nucleotide sequence ID" value="NZ_BMFX01000009.1"/>
</dbReference>
<dbReference type="HAMAP" id="MF_01925">
    <property type="entry name" value="P5C_reductase"/>
    <property type="match status" value="1"/>
</dbReference>
<comment type="similarity">
    <text evidence="1 5 8">Belongs to the pyrroline-5-carboxylate reductase family.</text>
</comment>
<comment type="caution">
    <text evidence="11">The sequence shown here is derived from an EMBL/GenBank/DDBJ whole genome shotgun (WGS) entry which is preliminary data.</text>
</comment>
<dbReference type="InterPro" id="IPR008927">
    <property type="entry name" value="6-PGluconate_DH-like_C_sf"/>
</dbReference>
<feature type="domain" description="Pyrroline-5-carboxylate reductase catalytic N-terminal" evidence="9">
    <location>
        <begin position="5"/>
        <end position="104"/>
    </location>
</feature>
<evidence type="ECO:0000313" key="12">
    <source>
        <dbReference type="Proteomes" id="UP000460157"/>
    </source>
</evidence>
<evidence type="ECO:0000256" key="5">
    <source>
        <dbReference type="HAMAP-Rule" id="MF_01925"/>
    </source>
</evidence>
<feature type="binding site" evidence="7">
    <location>
        <begin position="9"/>
        <end position="14"/>
    </location>
    <ligand>
        <name>NADP(+)</name>
        <dbReference type="ChEBI" id="CHEBI:58349"/>
    </ligand>
</feature>